<gene>
    <name evidence="1" type="ORF">KIN20_035828</name>
</gene>
<organism evidence="1 2">
    <name type="scientific">Parelaphostrongylus tenuis</name>
    <name type="common">Meningeal worm</name>
    <dbReference type="NCBI Taxonomy" id="148309"/>
    <lineage>
        <taxon>Eukaryota</taxon>
        <taxon>Metazoa</taxon>
        <taxon>Ecdysozoa</taxon>
        <taxon>Nematoda</taxon>
        <taxon>Chromadorea</taxon>
        <taxon>Rhabditida</taxon>
        <taxon>Rhabditina</taxon>
        <taxon>Rhabditomorpha</taxon>
        <taxon>Strongyloidea</taxon>
        <taxon>Metastrongylidae</taxon>
        <taxon>Parelaphostrongylus</taxon>
    </lineage>
</organism>
<dbReference type="EMBL" id="JAHQIW010007286">
    <property type="protein sequence ID" value="KAJ1373434.1"/>
    <property type="molecule type" value="Genomic_DNA"/>
</dbReference>
<proteinExistence type="predicted"/>
<evidence type="ECO:0000313" key="1">
    <source>
        <dbReference type="EMBL" id="KAJ1373434.1"/>
    </source>
</evidence>
<sequence length="69" mass="7766">MARTYVDGWSQTEPAFKMALTCVDGSSQTDAELIMVPKDPTTTKRRRKFLAQQVERYNTALENAKLGKA</sequence>
<dbReference type="Proteomes" id="UP001196413">
    <property type="component" value="Unassembled WGS sequence"/>
</dbReference>
<name>A0AAD5RC11_PARTN</name>
<protein>
    <submittedName>
        <fullName evidence="1">Uncharacterized protein</fullName>
    </submittedName>
</protein>
<keyword evidence="2" id="KW-1185">Reference proteome</keyword>
<accession>A0AAD5RC11</accession>
<comment type="caution">
    <text evidence="1">The sequence shown here is derived from an EMBL/GenBank/DDBJ whole genome shotgun (WGS) entry which is preliminary data.</text>
</comment>
<evidence type="ECO:0000313" key="2">
    <source>
        <dbReference type="Proteomes" id="UP001196413"/>
    </source>
</evidence>
<dbReference type="AlphaFoldDB" id="A0AAD5RC11"/>
<reference evidence="1" key="1">
    <citation type="submission" date="2021-06" db="EMBL/GenBank/DDBJ databases">
        <title>Parelaphostrongylus tenuis whole genome reference sequence.</title>
        <authorList>
            <person name="Garwood T.J."/>
            <person name="Larsen P.A."/>
            <person name="Fountain-Jones N.M."/>
            <person name="Garbe J.R."/>
            <person name="Macchietto M.G."/>
            <person name="Kania S.A."/>
            <person name="Gerhold R.W."/>
            <person name="Richards J.E."/>
            <person name="Wolf T.M."/>
        </authorList>
    </citation>
    <scope>NUCLEOTIDE SEQUENCE</scope>
    <source>
        <strain evidence="1">MNPRO001-30</strain>
        <tissue evidence="1">Meninges</tissue>
    </source>
</reference>